<name>A0A8D8C0T8_CULPI</name>
<proteinExistence type="predicted"/>
<dbReference type="AlphaFoldDB" id="A0A8D8C0T8"/>
<reference evidence="1" key="1">
    <citation type="submission" date="2021-05" db="EMBL/GenBank/DDBJ databases">
        <authorList>
            <person name="Alioto T."/>
            <person name="Alioto T."/>
            <person name="Gomez Garrido J."/>
        </authorList>
    </citation>
    <scope>NUCLEOTIDE SEQUENCE</scope>
</reference>
<organism evidence="1">
    <name type="scientific">Culex pipiens</name>
    <name type="common">House mosquito</name>
    <dbReference type="NCBI Taxonomy" id="7175"/>
    <lineage>
        <taxon>Eukaryota</taxon>
        <taxon>Metazoa</taxon>
        <taxon>Ecdysozoa</taxon>
        <taxon>Arthropoda</taxon>
        <taxon>Hexapoda</taxon>
        <taxon>Insecta</taxon>
        <taxon>Pterygota</taxon>
        <taxon>Neoptera</taxon>
        <taxon>Endopterygota</taxon>
        <taxon>Diptera</taxon>
        <taxon>Nematocera</taxon>
        <taxon>Culicoidea</taxon>
        <taxon>Culicidae</taxon>
        <taxon>Culicinae</taxon>
        <taxon>Culicini</taxon>
        <taxon>Culex</taxon>
        <taxon>Culex</taxon>
    </lineage>
</organism>
<dbReference type="EMBL" id="HBUE01301679">
    <property type="protein sequence ID" value="CAG6579261.1"/>
    <property type="molecule type" value="Transcribed_RNA"/>
</dbReference>
<sequence length="106" mass="11772">MDSVPAYYNISNTTDDHGDIPEEMLGIIPHSIRGNIALFSYLITASEKFAECIACSENVLKKFNDEENSFIYEVLESSKILEEVAGISKLTNLEDADIDFVSDCEA</sequence>
<dbReference type="EMBL" id="HBUE01195685">
    <property type="protein sequence ID" value="CAG6527539.1"/>
    <property type="molecule type" value="Transcribed_RNA"/>
</dbReference>
<dbReference type="Gene3D" id="3.40.50.720">
    <property type="entry name" value="NAD(P)-binding Rossmann-like Domain"/>
    <property type="match status" value="1"/>
</dbReference>
<dbReference type="EMBL" id="HBUE01098227">
    <property type="protein sequence ID" value="CAG6484009.1"/>
    <property type="molecule type" value="Transcribed_RNA"/>
</dbReference>
<accession>A0A8D8C0T8</accession>
<evidence type="ECO:0000313" key="1">
    <source>
        <dbReference type="EMBL" id="CAG6484009.1"/>
    </source>
</evidence>
<protein>
    <submittedName>
        <fullName evidence="1">Ubiquitin-like modifier-activating enzyme ATG7</fullName>
    </submittedName>
</protein>